<dbReference type="AlphaFoldDB" id="A0A4V6RRB8"/>
<evidence type="ECO:0000313" key="2">
    <source>
        <dbReference type="Proteomes" id="UP000294599"/>
    </source>
</evidence>
<protein>
    <submittedName>
        <fullName evidence="1">Uncharacterized protein</fullName>
    </submittedName>
</protein>
<sequence length="620" mass="67623">MEFNIDYGSIAVPQPQAAAPAKPAGPMFASMDGRVASLSNSECIFQARDGGELHVMTHQVLQALDQCREFRTLDEHVARVASVIPGLAGQGEAVRRVLGGLIERGVMRSDQQFLDGLVASGSRASLPLRALVIRACDRPAQVRALLDSLQAHQARFDRRDSVLLVDDSRNADNQRQHQQLLAQHGAATGAPVRWIGPAQARAVSERLAKARPDAAAVLPGLLQQDATHSGFGGGRGYNLALLLTAGGALSLIDDDYLLPFHRASVARDGIEPMPWTPFSARFHNNGEAALGSGELLVEDGLAMQHELLGSPLAAVLGDPSGRYRLQREQLRGHSLARLSHLRADARIIATFTGSRGASFTSDSAWLYQLPADSRNDFWADRDRYLRNIEADAVEFAPARLVAREFGLFTPFMLDNSQLLPCTSVQGRGEDGLFGVVGNYMHPASLSLHLPITIGHRQEAARGRFERATQALTPGFNRFLRDWVRNQAVPARAGDPAARLELLAAQMEDLARASVAHRVEVLDEYLRYVRADLIEQLQQQLLAEPKAPVYWAADVRRIVEANGRALLAGGAPRLDEWPQDIDAAGCAQRLAERCQALADAYRHWPALWQTAAEMGDTLLPA</sequence>
<dbReference type="OrthoDB" id="5712323at2"/>
<dbReference type="Proteomes" id="UP000294599">
    <property type="component" value="Unassembled WGS sequence"/>
</dbReference>
<organism evidence="1 2">
    <name type="scientific">Pseudofulvimonas gallinarii</name>
    <dbReference type="NCBI Taxonomy" id="634155"/>
    <lineage>
        <taxon>Bacteria</taxon>
        <taxon>Pseudomonadati</taxon>
        <taxon>Pseudomonadota</taxon>
        <taxon>Gammaproteobacteria</taxon>
        <taxon>Lysobacterales</taxon>
        <taxon>Rhodanobacteraceae</taxon>
        <taxon>Pseudofulvimonas</taxon>
    </lineage>
</organism>
<reference evidence="1 2" key="1">
    <citation type="submission" date="2019-03" db="EMBL/GenBank/DDBJ databases">
        <title>Genomic Encyclopedia of Type Strains, Phase IV (KMG-IV): sequencing the most valuable type-strain genomes for metagenomic binning, comparative biology and taxonomic classification.</title>
        <authorList>
            <person name="Goeker M."/>
        </authorList>
    </citation>
    <scope>NUCLEOTIDE SEQUENCE [LARGE SCALE GENOMIC DNA]</scope>
    <source>
        <strain evidence="1 2">DSM 21944</strain>
    </source>
</reference>
<name>A0A4V6RRB8_9GAMM</name>
<dbReference type="EMBL" id="SMAF01000003">
    <property type="protein sequence ID" value="TCT00388.1"/>
    <property type="molecule type" value="Genomic_DNA"/>
</dbReference>
<gene>
    <name evidence="1" type="ORF">EDC25_103156</name>
</gene>
<accession>A0A4V6RRB8</accession>
<keyword evidence="2" id="KW-1185">Reference proteome</keyword>
<comment type="caution">
    <text evidence="1">The sequence shown here is derived from an EMBL/GenBank/DDBJ whole genome shotgun (WGS) entry which is preliminary data.</text>
</comment>
<proteinExistence type="predicted"/>
<dbReference type="RefSeq" id="WP_123522424.1">
    <property type="nucleotide sequence ID" value="NZ_JBHLWF010000007.1"/>
</dbReference>
<evidence type="ECO:0000313" key="1">
    <source>
        <dbReference type="EMBL" id="TCT00388.1"/>
    </source>
</evidence>